<protein>
    <submittedName>
        <fullName evidence="3">Uncharacterized protein</fullName>
    </submittedName>
</protein>
<feature type="transmembrane region" description="Helical" evidence="2">
    <location>
        <begin position="100"/>
        <end position="118"/>
    </location>
</feature>
<evidence type="ECO:0000256" key="2">
    <source>
        <dbReference type="SAM" id="Phobius"/>
    </source>
</evidence>
<reference evidence="3 4" key="1">
    <citation type="submission" date="2018-03" db="EMBL/GenBank/DDBJ databases">
        <title>Genome sequencing of Simplicispira sp.</title>
        <authorList>
            <person name="Kim S.-J."/>
            <person name="Heo J."/>
            <person name="Kwon S.-W."/>
        </authorList>
    </citation>
    <scope>NUCLEOTIDE SEQUENCE [LARGE SCALE GENOMIC DNA]</scope>
    <source>
        <strain evidence="3 4">SC1-8</strain>
    </source>
</reference>
<feature type="region of interest" description="Disordered" evidence="1">
    <location>
        <begin position="18"/>
        <end position="43"/>
    </location>
</feature>
<name>A0A2S0N459_9BURK</name>
<evidence type="ECO:0000256" key="1">
    <source>
        <dbReference type="SAM" id="MobiDB-lite"/>
    </source>
</evidence>
<dbReference type="AlphaFoldDB" id="A0A2S0N459"/>
<evidence type="ECO:0000313" key="4">
    <source>
        <dbReference type="Proteomes" id="UP000239326"/>
    </source>
</evidence>
<dbReference type="RefSeq" id="WP_106447706.1">
    <property type="nucleotide sequence ID" value="NZ_CP027669.1"/>
</dbReference>
<dbReference type="EMBL" id="CP027669">
    <property type="protein sequence ID" value="AVO42731.1"/>
    <property type="molecule type" value="Genomic_DNA"/>
</dbReference>
<keyword evidence="2" id="KW-0812">Transmembrane</keyword>
<dbReference type="KEGG" id="simp:C6571_16800"/>
<gene>
    <name evidence="3" type="ORF">C6571_16800</name>
</gene>
<evidence type="ECO:0000313" key="3">
    <source>
        <dbReference type="EMBL" id="AVO42731.1"/>
    </source>
</evidence>
<sequence>MSAYLDYNGGGEALYTGDVGPQNDGTFGTPGSAVQPMPVDAGGGPPANYGSAVLDIFKFGVSTWTSRQNSQDLIDLRKWEATNAGLFQQGQAAAMYGRPGQIGMLGIAAAGLLILLLMKKG</sequence>
<keyword evidence="2" id="KW-1133">Transmembrane helix</keyword>
<proteinExistence type="predicted"/>
<keyword evidence="2" id="KW-0472">Membrane</keyword>
<dbReference type="OrthoDB" id="9103223at2"/>
<organism evidence="3 4">
    <name type="scientific">Simplicispira suum</name>
    <dbReference type="NCBI Taxonomy" id="2109915"/>
    <lineage>
        <taxon>Bacteria</taxon>
        <taxon>Pseudomonadati</taxon>
        <taxon>Pseudomonadota</taxon>
        <taxon>Betaproteobacteria</taxon>
        <taxon>Burkholderiales</taxon>
        <taxon>Comamonadaceae</taxon>
        <taxon>Simplicispira</taxon>
    </lineage>
</organism>
<dbReference type="Proteomes" id="UP000239326">
    <property type="component" value="Chromosome"/>
</dbReference>
<accession>A0A2S0N459</accession>
<keyword evidence="4" id="KW-1185">Reference proteome</keyword>